<gene>
    <name evidence="2" type="ORF">Pan265_18850</name>
</gene>
<feature type="chain" id="PRO_5021962307" description="DUF3857 domain-containing protein" evidence="1">
    <location>
        <begin position="22"/>
        <end position="292"/>
    </location>
</feature>
<dbReference type="OrthoDB" id="3078461at2"/>
<sequence length="292" mass="33345" precursor="true">MIRTITATLIALLVLAGSVAAQPRPSGLVDGLEPADPKYLSEVTRHLYRWYLDENDVLPSMKRGRFLFWVHETQQRLDENDNSRFAEITLPDIGIKVSVKKADYAIPELELEVRSDAFRITHVARIKPSAEKPADAEAVEIKYVELRDYLFKTRNQITPPDDFVLVKLRQAAGEYTYRYLVKNNLQRPDSATIHLGPVSPVANETWAYWEEGRVLYRFSSDMPIDIEDFWEHAELAVDLYSIEDQVVASLDEVAGSNAYLTRDHVGRVLFNCLVFGRRVEVTNPNPLDNPEP</sequence>
<dbReference type="AlphaFoldDB" id="A0A518BYH4"/>
<proteinExistence type="predicted"/>
<feature type="signal peptide" evidence="1">
    <location>
        <begin position="1"/>
        <end position="21"/>
    </location>
</feature>
<dbReference type="KEGG" id="mcad:Pan265_18850"/>
<reference evidence="2 3" key="1">
    <citation type="submission" date="2019-02" db="EMBL/GenBank/DDBJ databases">
        <title>Deep-cultivation of Planctomycetes and their phenomic and genomic characterization uncovers novel biology.</title>
        <authorList>
            <person name="Wiegand S."/>
            <person name="Jogler M."/>
            <person name="Boedeker C."/>
            <person name="Pinto D."/>
            <person name="Vollmers J."/>
            <person name="Rivas-Marin E."/>
            <person name="Kohn T."/>
            <person name="Peeters S.H."/>
            <person name="Heuer A."/>
            <person name="Rast P."/>
            <person name="Oberbeckmann S."/>
            <person name="Bunk B."/>
            <person name="Jeske O."/>
            <person name="Meyerdierks A."/>
            <person name="Storesund J.E."/>
            <person name="Kallscheuer N."/>
            <person name="Luecker S."/>
            <person name="Lage O.M."/>
            <person name="Pohl T."/>
            <person name="Merkel B.J."/>
            <person name="Hornburger P."/>
            <person name="Mueller R.-W."/>
            <person name="Bruemmer F."/>
            <person name="Labrenz M."/>
            <person name="Spormann A.M."/>
            <person name="Op den Camp H."/>
            <person name="Overmann J."/>
            <person name="Amann R."/>
            <person name="Jetten M.S.M."/>
            <person name="Mascher T."/>
            <person name="Medema M.H."/>
            <person name="Devos D.P."/>
            <person name="Kaster A.-K."/>
            <person name="Ovreas L."/>
            <person name="Rohde M."/>
            <person name="Galperin M.Y."/>
            <person name="Jogler C."/>
        </authorList>
    </citation>
    <scope>NUCLEOTIDE SEQUENCE [LARGE SCALE GENOMIC DNA]</scope>
    <source>
        <strain evidence="2 3">Pan265</strain>
    </source>
</reference>
<protein>
    <recommendedName>
        <fullName evidence="4">DUF3857 domain-containing protein</fullName>
    </recommendedName>
</protein>
<keyword evidence="3" id="KW-1185">Reference proteome</keyword>
<dbReference type="EMBL" id="CP036280">
    <property type="protein sequence ID" value="QDU72025.1"/>
    <property type="molecule type" value="Genomic_DNA"/>
</dbReference>
<evidence type="ECO:0000313" key="2">
    <source>
        <dbReference type="EMBL" id="QDU72025.1"/>
    </source>
</evidence>
<dbReference type="Proteomes" id="UP000320386">
    <property type="component" value="Chromosome"/>
</dbReference>
<evidence type="ECO:0000313" key="3">
    <source>
        <dbReference type="Proteomes" id="UP000320386"/>
    </source>
</evidence>
<keyword evidence="1" id="KW-0732">Signal</keyword>
<evidence type="ECO:0008006" key="4">
    <source>
        <dbReference type="Google" id="ProtNLM"/>
    </source>
</evidence>
<dbReference type="RefSeq" id="WP_145446209.1">
    <property type="nucleotide sequence ID" value="NZ_CP036280.1"/>
</dbReference>
<accession>A0A518BYH4</accession>
<name>A0A518BYH4_9BACT</name>
<organism evidence="2 3">
    <name type="scientific">Mucisphaera calidilacus</name>
    <dbReference type="NCBI Taxonomy" id="2527982"/>
    <lineage>
        <taxon>Bacteria</taxon>
        <taxon>Pseudomonadati</taxon>
        <taxon>Planctomycetota</taxon>
        <taxon>Phycisphaerae</taxon>
        <taxon>Phycisphaerales</taxon>
        <taxon>Phycisphaeraceae</taxon>
        <taxon>Mucisphaera</taxon>
    </lineage>
</organism>
<evidence type="ECO:0000256" key="1">
    <source>
        <dbReference type="SAM" id="SignalP"/>
    </source>
</evidence>